<keyword evidence="5" id="KW-0812">Transmembrane</keyword>
<dbReference type="InterPro" id="IPR013083">
    <property type="entry name" value="Znf_RING/FYVE/PHD"/>
</dbReference>
<evidence type="ECO:0000256" key="1">
    <source>
        <dbReference type="ARBA" id="ARBA00022723"/>
    </source>
</evidence>
<evidence type="ECO:0000256" key="3">
    <source>
        <dbReference type="ARBA" id="ARBA00022833"/>
    </source>
</evidence>
<protein>
    <recommendedName>
        <fullName evidence="6">RING-CH-type domain-containing protein</fullName>
    </recommendedName>
</protein>
<feature type="region of interest" description="Disordered" evidence="4">
    <location>
        <begin position="1"/>
        <end position="42"/>
    </location>
</feature>
<sequence length="185" mass="20587">MEAETPDQVNKTSRNSEQTKVSEAVNWSDDEPPAGGERDVEARKKAAEGGFVIDMSRNVSGNSKEAEKACRICHFSEDSELFLLGCDCRGELGVAHRVCAEAWFLQKGNRLCEICGKTAKNVRSNNEEDATAFMIEWNEMRLVAATLDASQDSSRRCKQSFCNLLLGCLLLAFVLPWLFRGIDML</sequence>
<feature type="transmembrane region" description="Helical" evidence="5">
    <location>
        <begin position="161"/>
        <end position="179"/>
    </location>
</feature>
<keyword evidence="3" id="KW-0862">Zinc</keyword>
<feature type="compositionally biased region" description="Polar residues" evidence="4">
    <location>
        <begin position="7"/>
        <end position="21"/>
    </location>
</feature>
<evidence type="ECO:0000256" key="2">
    <source>
        <dbReference type="ARBA" id="ARBA00022771"/>
    </source>
</evidence>
<accession>A0AAW2LMY4</accession>
<organism evidence="7">
    <name type="scientific">Sesamum radiatum</name>
    <name type="common">Black benniseed</name>
    <dbReference type="NCBI Taxonomy" id="300843"/>
    <lineage>
        <taxon>Eukaryota</taxon>
        <taxon>Viridiplantae</taxon>
        <taxon>Streptophyta</taxon>
        <taxon>Embryophyta</taxon>
        <taxon>Tracheophyta</taxon>
        <taxon>Spermatophyta</taxon>
        <taxon>Magnoliopsida</taxon>
        <taxon>eudicotyledons</taxon>
        <taxon>Gunneridae</taxon>
        <taxon>Pentapetalae</taxon>
        <taxon>asterids</taxon>
        <taxon>lamiids</taxon>
        <taxon>Lamiales</taxon>
        <taxon>Pedaliaceae</taxon>
        <taxon>Sesamum</taxon>
    </lineage>
</organism>
<keyword evidence="1" id="KW-0479">Metal-binding</keyword>
<evidence type="ECO:0000313" key="7">
    <source>
        <dbReference type="EMBL" id="KAL0320388.1"/>
    </source>
</evidence>
<comment type="caution">
    <text evidence="7">The sequence shown here is derived from an EMBL/GenBank/DDBJ whole genome shotgun (WGS) entry which is preliminary data.</text>
</comment>
<dbReference type="EMBL" id="JACGWJ010000024">
    <property type="protein sequence ID" value="KAL0320388.1"/>
    <property type="molecule type" value="Genomic_DNA"/>
</dbReference>
<keyword evidence="2" id="KW-0863">Zinc-finger</keyword>
<evidence type="ECO:0000256" key="4">
    <source>
        <dbReference type="SAM" id="MobiDB-lite"/>
    </source>
</evidence>
<evidence type="ECO:0000256" key="5">
    <source>
        <dbReference type="SAM" id="Phobius"/>
    </source>
</evidence>
<dbReference type="InterPro" id="IPR011016">
    <property type="entry name" value="Znf_RING-CH"/>
</dbReference>
<keyword evidence="5" id="KW-1133">Transmembrane helix</keyword>
<evidence type="ECO:0000259" key="6">
    <source>
        <dbReference type="PROSITE" id="PS51292"/>
    </source>
</evidence>
<reference evidence="7" key="2">
    <citation type="journal article" date="2024" name="Plant">
        <title>Genomic evolution and insights into agronomic trait innovations of Sesamum species.</title>
        <authorList>
            <person name="Miao H."/>
            <person name="Wang L."/>
            <person name="Qu L."/>
            <person name="Liu H."/>
            <person name="Sun Y."/>
            <person name="Le M."/>
            <person name="Wang Q."/>
            <person name="Wei S."/>
            <person name="Zheng Y."/>
            <person name="Lin W."/>
            <person name="Duan Y."/>
            <person name="Cao H."/>
            <person name="Xiong S."/>
            <person name="Wang X."/>
            <person name="Wei L."/>
            <person name="Li C."/>
            <person name="Ma Q."/>
            <person name="Ju M."/>
            <person name="Zhao R."/>
            <person name="Li G."/>
            <person name="Mu C."/>
            <person name="Tian Q."/>
            <person name="Mei H."/>
            <person name="Zhang T."/>
            <person name="Gao T."/>
            <person name="Zhang H."/>
        </authorList>
    </citation>
    <scope>NUCLEOTIDE SEQUENCE</scope>
    <source>
        <strain evidence="7">G02</strain>
    </source>
</reference>
<keyword evidence="5" id="KW-0472">Membrane</keyword>
<dbReference type="SMART" id="SM00744">
    <property type="entry name" value="RINGv"/>
    <property type="match status" value="1"/>
</dbReference>
<dbReference type="Pfam" id="PF12906">
    <property type="entry name" value="RINGv"/>
    <property type="match status" value="1"/>
</dbReference>
<proteinExistence type="predicted"/>
<reference evidence="7" key="1">
    <citation type="submission" date="2020-06" db="EMBL/GenBank/DDBJ databases">
        <authorList>
            <person name="Li T."/>
            <person name="Hu X."/>
            <person name="Zhang T."/>
            <person name="Song X."/>
            <person name="Zhang H."/>
            <person name="Dai N."/>
            <person name="Sheng W."/>
            <person name="Hou X."/>
            <person name="Wei L."/>
        </authorList>
    </citation>
    <scope>NUCLEOTIDE SEQUENCE</scope>
    <source>
        <strain evidence="7">G02</strain>
        <tissue evidence="7">Leaf</tissue>
    </source>
</reference>
<dbReference type="SUPFAM" id="SSF57850">
    <property type="entry name" value="RING/U-box"/>
    <property type="match status" value="1"/>
</dbReference>
<dbReference type="Gene3D" id="3.30.40.10">
    <property type="entry name" value="Zinc/RING finger domain, C3HC4 (zinc finger)"/>
    <property type="match status" value="1"/>
</dbReference>
<dbReference type="AlphaFoldDB" id="A0AAW2LMY4"/>
<dbReference type="GO" id="GO:0008270">
    <property type="term" value="F:zinc ion binding"/>
    <property type="evidence" value="ECO:0007669"/>
    <property type="project" value="UniProtKB-KW"/>
</dbReference>
<feature type="domain" description="RING-CH-type" evidence="6">
    <location>
        <begin position="62"/>
        <end position="122"/>
    </location>
</feature>
<dbReference type="PANTHER" id="PTHR46214">
    <property type="entry name" value="ZINC FINGER, RING-CH-TYPE"/>
    <property type="match status" value="1"/>
</dbReference>
<name>A0AAW2LMY4_SESRA</name>
<dbReference type="PROSITE" id="PS51292">
    <property type="entry name" value="ZF_RING_CH"/>
    <property type="match status" value="1"/>
</dbReference>
<gene>
    <name evidence="7" type="ORF">Sradi_5300300</name>
</gene>
<dbReference type="PANTHER" id="PTHR46214:SF8">
    <property type="entry name" value="RING_FYVE_PHD ZINC FINGER SUPERFAMILY PROTEIN"/>
    <property type="match status" value="1"/>
</dbReference>